<proteinExistence type="predicted"/>
<evidence type="ECO:0000256" key="1">
    <source>
        <dbReference type="SAM" id="MobiDB-lite"/>
    </source>
</evidence>
<sequence>MQLRCCKISHAAALCRCLGVEGGGASFNCKERVPQGRLYQFRRPKQSPQNCHRRKSRRGGKSSGAAAELPLRDMGCRPILNAAPSACLESWCLELALMFPNYFKKRGRCSTFELPAYGKLD</sequence>
<gene>
    <name evidence="2" type="ORF">UY3_01887</name>
</gene>
<accession>M7BSP1</accession>
<evidence type="ECO:0000313" key="3">
    <source>
        <dbReference type="Proteomes" id="UP000031443"/>
    </source>
</evidence>
<evidence type="ECO:0000313" key="2">
    <source>
        <dbReference type="EMBL" id="EMP40876.1"/>
    </source>
</evidence>
<organism evidence="2 3">
    <name type="scientific">Chelonia mydas</name>
    <name type="common">Green sea-turtle</name>
    <name type="synonym">Chelonia agassizi</name>
    <dbReference type="NCBI Taxonomy" id="8469"/>
    <lineage>
        <taxon>Eukaryota</taxon>
        <taxon>Metazoa</taxon>
        <taxon>Chordata</taxon>
        <taxon>Craniata</taxon>
        <taxon>Vertebrata</taxon>
        <taxon>Euteleostomi</taxon>
        <taxon>Archelosauria</taxon>
        <taxon>Testudinata</taxon>
        <taxon>Testudines</taxon>
        <taxon>Cryptodira</taxon>
        <taxon>Durocryptodira</taxon>
        <taxon>Americhelydia</taxon>
        <taxon>Chelonioidea</taxon>
        <taxon>Cheloniidae</taxon>
        <taxon>Chelonia</taxon>
    </lineage>
</organism>
<dbReference type="EMBL" id="KB502513">
    <property type="protein sequence ID" value="EMP40876.1"/>
    <property type="molecule type" value="Genomic_DNA"/>
</dbReference>
<dbReference type="Proteomes" id="UP000031443">
    <property type="component" value="Unassembled WGS sequence"/>
</dbReference>
<name>M7BSP1_CHEMY</name>
<feature type="compositionally biased region" description="Basic residues" evidence="1">
    <location>
        <begin position="43"/>
        <end position="60"/>
    </location>
</feature>
<reference evidence="3" key="1">
    <citation type="journal article" date="2013" name="Nat. Genet.">
        <title>The draft genomes of soft-shell turtle and green sea turtle yield insights into the development and evolution of the turtle-specific body plan.</title>
        <authorList>
            <person name="Wang Z."/>
            <person name="Pascual-Anaya J."/>
            <person name="Zadissa A."/>
            <person name="Li W."/>
            <person name="Niimura Y."/>
            <person name="Huang Z."/>
            <person name="Li C."/>
            <person name="White S."/>
            <person name="Xiong Z."/>
            <person name="Fang D."/>
            <person name="Wang B."/>
            <person name="Ming Y."/>
            <person name="Chen Y."/>
            <person name="Zheng Y."/>
            <person name="Kuraku S."/>
            <person name="Pignatelli M."/>
            <person name="Herrero J."/>
            <person name="Beal K."/>
            <person name="Nozawa M."/>
            <person name="Li Q."/>
            <person name="Wang J."/>
            <person name="Zhang H."/>
            <person name="Yu L."/>
            <person name="Shigenobu S."/>
            <person name="Wang J."/>
            <person name="Liu J."/>
            <person name="Flicek P."/>
            <person name="Searle S."/>
            <person name="Wang J."/>
            <person name="Kuratani S."/>
            <person name="Yin Y."/>
            <person name="Aken B."/>
            <person name="Zhang G."/>
            <person name="Irie N."/>
        </authorList>
    </citation>
    <scope>NUCLEOTIDE SEQUENCE [LARGE SCALE GENOMIC DNA]</scope>
</reference>
<feature type="region of interest" description="Disordered" evidence="1">
    <location>
        <begin position="43"/>
        <end position="66"/>
    </location>
</feature>
<protein>
    <submittedName>
        <fullName evidence="2">Uncharacterized protein</fullName>
    </submittedName>
</protein>
<dbReference type="AlphaFoldDB" id="M7BSP1"/>
<keyword evidence="3" id="KW-1185">Reference proteome</keyword>